<comment type="similarity">
    <text evidence="3 14">Belongs to the class I-like SAM-binding methyltransferase superfamily. RsmB/NOP family.</text>
</comment>
<evidence type="ECO:0000256" key="14">
    <source>
        <dbReference type="PROSITE-ProRule" id="PRU01023"/>
    </source>
</evidence>
<keyword evidence="5" id="KW-0963">Cytoplasm</keyword>
<evidence type="ECO:0000256" key="3">
    <source>
        <dbReference type="ARBA" id="ARBA00007494"/>
    </source>
</evidence>
<dbReference type="InterPro" id="IPR054728">
    <property type="entry name" value="RsmB-like_ferredoxin"/>
</dbReference>
<evidence type="ECO:0000256" key="8">
    <source>
        <dbReference type="ARBA" id="ARBA00022679"/>
    </source>
</evidence>
<evidence type="ECO:0000256" key="9">
    <source>
        <dbReference type="ARBA" id="ARBA00022691"/>
    </source>
</evidence>
<evidence type="ECO:0000259" key="15">
    <source>
        <dbReference type="PROSITE" id="PS51686"/>
    </source>
</evidence>
<gene>
    <name evidence="16" type="ORF">SAMN05660443_2610</name>
</gene>
<keyword evidence="8 14" id="KW-0808">Transferase</keyword>
<keyword evidence="9 14" id="KW-0949">S-adenosyl-L-methionine</keyword>
<dbReference type="PROSITE" id="PS01153">
    <property type="entry name" value="NOL1_NOP2_SUN"/>
    <property type="match status" value="1"/>
</dbReference>
<organism evidence="16 17">
    <name type="scientific">Marinospirillum celere</name>
    <dbReference type="NCBI Taxonomy" id="1122252"/>
    <lineage>
        <taxon>Bacteria</taxon>
        <taxon>Pseudomonadati</taxon>
        <taxon>Pseudomonadota</taxon>
        <taxon>Gammaproteobacteria</taxon>
        <taxon>Oceanospirillales</taxon>
        <taxon>Oceanospirillaceae</taxon>
        <taxon>Marinospirillum</taxon>
    </lineage>
</organism>
<dbReference type="InterPro" id="IPR006027">
    <property type="entry name" value="NusB_RsmB_TIM44"/>
</dbReference>
<dbReference type="FunFam" id="3.40.50.150:FF:000022">
    <property type="entry name" value="Ribosomal RNA small subunit methyltransferase B"/>
    <property type="match status" value="1"/>
</dbReference>
<dbReference type="Proteomes" id="UP000199058">
    <property type="component" value="Unassembled WGS sequence"/>
</dbReference>
<evidence type="ECO:0000256" key="12">
    <source>
        <dbReference type="ARBA" id="ARBA00031088"/>
    </source>
</evidence>
<dbReference type="EC" id="2.1.1.176" evidence="4"/>
<dbReference type="CDD" id="cd02440">
    <property type="entry name" value="AdoMet_MTases"/>
    <property type="match status" value="1"/>
</dbReference>
<dbReference type="SUPFAM" id="SSF53335">
    <property type="entry name" value="S-adenosyl-L-methionine-dependent methyltransferases"/>
    <property type="match status" value="1"/>
</dbReference>
<dbReference type="InterPro" id="IPR035926">
    <property type="entry name" value="NusB-like_sf"/>
</dbReference>
<dbReference type="InterPro" id="IPR004573">
    <property type="entry name" value="rRNA_ssu_MeTfrase_B"/>
</dbReference>
<dbReference type="Gene3D" id="1.10.940.10">
    <property type="entry name" value="NusB-like"/>
    <property type="match status" value="1"/>
</dbReference>
<dbReference type="InterPro" id="IPR029063">
    <property type="entry name" value="SAM-dependent_MTases_sf"/>
</dbReference>
<evidence type="ECO:0000313" key="16">
    <source>
        <dbReference type="EMBL" id="SFC42053.1"/>
    </source>
</evidence>
<protein>
    <recommendedName>
        <fullName evidence="4">16S rRNA (cytosine(967)-C(5))-methyltransferase</fullName>
        <ecNumber evidence="4">2.1.1.176</ecNumber>
    </recommendedName>
    <alternativeName>
        <fullName evidence="11">16S rRNA m5C967 methyltransferase</fullName>
    </alternativeName>
    <alternativeName>
        <fullName evidence="12">rRNA (cytosine-C(5)-)-methyltransferase RsmB</fullName>
    </alternativeName>
</protein>
<dbReference type="OrthoDB" id="9810297at2"/>
<evidence type="ECO:0000313" key="17">
    <source>
        <dbReference type="Proteomes" id="UP000199058"/>
    </source>
</evidence>
<evidence type="ECO:0000256" key="10">
    <source>
        <dbReference type="ARBA" id="ARBA00022884"/>
    </source>
</evidence>
<comment type="catalytic activity">
    <reaction evidence="13">
        <text>cytidine(967) in 16S rRNA + S-adenosyl-L-methionine = 5-methylcytidine(967) in 16S rRNA + S-adenosyl-L-homocysteine + H(+)</text>
        <dbReference type="Rhea" id="RHEA:42748"/>
        <dbReference type="Rhea" id="RHEA-COMP:10219"/>
        <dbReference type="Rhea" id="RHEA-COMP:10220"/>
        <dbReference type="ChEBI" id="CHEBI:15378"/>
        <dbReference type="ChEBI" id="CHEBI:57856"/>
        <dbReference type="ChEBI" id="CHEBI:59789"/>
        <dbReference type="ChEBI" id="CHEBI:74483"/>
        <dbReference type="ChEBI" id="CHEBI:82748"/>
        <dbReference type="EC" id="2.1.1.176"/>
    </reaction>
</comment>
<comment type="function">
    <text evidence="1">Specifically methylates the cytosine at position 967 (m5C967) of 16S rRNA.</text>
</comment>
<evidence type="ECO:0000256" key="13">
    <source>
        <dbReference type="ARBA" id="ARBA00047283"/>
    </source>
</evidence>
<dbReference type="PROSITE" id="PS51686">
    <property type="entry name" value="SAM_MT_RSMB_NOP"/>
    <property type="match status" value="1"/>
</dbReference>
<dbReference type="SUPFAM" id="SSF48013">
    <property type="entry name" value="NusB-like"/>
    <property type="match status" value="1"/>
</dbReference>
<evidence type="ECO:0000256" key="11">
    <source>
        <dbReference type="ARBA" id="ARBA00030399"/>
    </source>
</evidence>
<reference evidence="16 17" key="1">
    <citation type="submission" date="2016-10" db="EMBL/GenBank/DDBJ databases">
        <authorList>
            <person name="de Groot N.N."/>
        </authorList>
    </citation>
    <scope>NUCLEOTIDE SEQUENCE [LARGE SCALE GENOMIC DNA]</scope>
    <source>
        <strain evidence="16 17">DSM 18438</strain>
    </source>
</reference>
<dbReference type="GO" id="GO:0070475">
    <property type="term" value="P:rRNA base methylation"/>
    <property type="evidence" value="ECO:0007669"/>
    <property type="project" value="TreeGrafter"/>
</dbReference>
<dbReference type="PANTHER" id="PTHR22807:SF61">
    <property type="entry name" value="NOL1_NOP2_SUN FAMILY PROTEIN _ ANTITERMINATION NUSB DOMAIN-CONTAINING PROTEIN"/>
    <property type="match status" value="1"/>
</dbReference>
<dbReference type="GO" id="GO:0009383">
    <property type="term" value="F:rRNA (cytosine-C5-)-methyltransferase activity"/>
    <property type="evidence" value="ECO:0007669"/>
    <property type="project" value="TreeGrafter"/>
</dbReference>
<keyword evidence="6" id="KW-0698">rRNA processing</keyword>
<dbReference type="InterPro" id="IPR018314">
    <property type="entry name" value="RsmB/NOL1/NOP2-like_CS"/>
</dbReference>
<accession>A0A1I1J7Y3</accession>
<dbReference type="InterPro" id="IPR023267">
    <property type="entry name" value="RCMT"/>
</dbReference>
<dbReference type="Pfam" id="PF01189">
    <property type="entry name" value="Methyltr_RsmB-F"/>
    <property type="match status" value="1"/>
</dbReference>
<feature type="active site" description="Nucleophile" evidence="14">
    <location>
        <position position="375"/>
    </location>
</feature>
<keyword evidence="10 14" id="KW-0694">RNA-binding</keyword>
<evidence type="ECO:0000256" key="5">
    <source>
        <dbReference type="ARBA" id="ARBA00022490"/>
    </source>
</evidence>
<dbReference type="AlphaFoldDB" id="A0A1I1J7Y3"/>
<feature type="binding site" evidence="14">
    <location>
        <position position="277"/>
    </location>
    <ligand>
        <name>S-adenosyl-L-methionine</name>
        <dbReference type="ChEBI" id="CHEBI:59789"/>
    </ligand>
</feature>
<feature type="binding site" evidence="14">
    <location>
        <position position="322"/>
    </location>
    <ligand>
        <name>S-adenosyl-L-methionine</name>
        <dbReference type="ChEBI" id="CHEBI:59789"/>
    </ligand>
</feature>
<dbReference type="GO" id="GO:0005829">
    <property type="term" value="C:cytosol"/>
    <property type="evidence" value="ECO:0007669"/>
    <property type="project" value="TreeGrafter"/>
</dbReference>
<comment type="subcellular location">
    <subcellularLocation>
        <location evidence="2">Cytoplasm</location>
    </subcellularLocation>
</comment>
<keyword evidence="7 14" id="KW-0489">Methyltransferase</keyword>
<dbReference type="Pfam" id="PF22458">
    <property type="entry name" value="RsmF-B_ferredox"/>
    <property type="match status" value="1"/>
</dbReference>
<name>A0A1I1J7Y3_9GAMM</name>
<dbReference type="STRING" id="1122252.SAMN05660443_2610"/>
<dbReference type="Gene3D" id="3.30.70.1170">
    <property type="entry name" value="Sun protein, domain 3"/>
    <property type="match status" value="1"/>
</dbReference>
<dbReference type="PANTHER" id="PTHR22807">
    <property type="entry name" value="NOP2 YEAST -RELATED NOL1/NOP2/FMU SUN DOMAIN-CONTAINING"/>
    <property type="match status" value="1"/>
</dbReference>
<dbReference type="Gene3D" id="3.40.50.150">
    <property type="entry name" value="Vaccinia Virus protein VP39"/>
    <property type="match status" value="1"/>
</dbReference>
<evidence type="ECO:0000256" key="6">
    <source>
        <dbReference type="ARBA" id="ARBA00022552"/>
    </source>
</evidence>
<evidence type="ECO:0000256" key="7">
    <source>
        <dbReference type="ARBA" id="ARBA00022603"/>
    </source>
</evidence>
<feature type="binding site" evidence="14">
    <location>
        <position position="303"/>
    </location>
    <ligand>
        <name>S-adenosyl-L-methionine</name>
        <dbReference type="ChEBI" id="CHEBI:59789"/>
    </ligand>
</feature>
<keyword evidence="17" id="KW-1185">Reference proteome</keyword>
<sequence length="435" mass="48208">MNAGVPARLASVEALGPVLNQQASLSVTLPRAQKDLAPEEAALAQALAFGVCRFYPRLFFYAQQLLQKPLKGQDTEVLALLLVGLYQLQEERVADYAAIDTCVEASKALNKPWASKLLNACLRRFQREKDALVELAMNKESPATAHPPWLLKKIKKAYPKHWRDLCAANNQQPPMTLRVNQRQISREAYLAALHQADIQAAPTAHSPWGLVLETPVSPLQLPGYAEGWFSVQDEAAQLAPLLMNLAAGQRVLDACCAPGGKTTHLAESADLQLFALDSEEKRLTRVHDNLQRLQLKAEVKCADAGDTASWWDGELFDRILLDAPCSATGVIRRHPDIKLLRRETDIGALAEQQQRLLKALWPLLKPGGTLVYATCSILPEENDHSLANFTYQHPDAKLEPIEADWGQPTRWGRQLLPQNNGQDGFYYAVLVKASD</sequence>
<dbReference type="PRINTS" id="PR02008">
    <property type="entry name" value="RCMTFAMILY"/>
</dbReference>
<dbReference type="GO" id="GO:0003723">
    <property type="term" value="F:RNA binding"/>
    <property type="evidence" value="ECO:0007669"/>
    <property type="project" value="UniProtKB-UniRule"/>
</dbReference>
<proteinExistence type="inferred from homology"/>
<evidence type="ECO:0000256" key="2">
    <source>
        <dbReference type="ARBA" id="ARBA00004496"/>
    </source>
</evidence>
<dbReference type="InterPro" id="IPR049560">
    <property type="entry name" value="MeTrfase_RsmB-F_NOP2_cat"/>
</dbReference>
<evidence type="ECO:0000256" key="1">
    <source>
        <dbReference type="ARBA" id="ARBA00002724"/>
    </source>
</evidence>
<dbReference type="GO" id="GO:0006355">
    <property type="term" value="P:regulation of DNA-templated transcription"/>
    <property type="evidence" value="ECO:0007669"/>
    <property type="project" value="InterPro"/>
</dbReference>
<dbReference type="RefSeq" id="WP_091964532.1">
    <property type="nucleotide sequence ID" value="NZ_FOLH01000005.1"/>
</dbReference>
<feature type="binding site" evidence="14">
    <location>
        <begin position="255"/>
        <end position="261"/>
    </location>
    <ligand>
        <name>S-adenosyl-L-methionine</name>
        <dbReference type="ChEBI" id="CHEBI:59789"/>
    </ligand>
</feature>
<dbReference type="Gene3D" id="1.10.287.730">
    <property type="entry name" value="Helix hairpin bin"/>
    <property type="match status" value="1"/>
</dbReference>
<dbReference type="EMBL" id="FOLH01000005">
    <property type="protein sequence ID" value="SFC42053.1"/>
    <property type="molecule type" value="Genomic_DNA"/>
</dbReference>
<dbReference type="InterPro" id="IPR001678">
    <property type="entry name" value="MeTrfase_RsmB-F_NOP2_dom"/>
</dbReference>
<dbReference type="NCBIfam" id="NF008149">
    <property type="entry name" value="PRK10901.1"/>
    <property type="match status" value="1"/>
</dbReference>
<dbReference type="NCBIfam" id="TIGR00563">
    <property type="entry name" value="rsmB"/>
    <property type="match status" value="1"/>
</dbReference>
<evidence type="ECO:0000256" key="4">
    <source>
        <dbReference type="ARBA" id="ARBA00012140"/>
    </source>
</evidence>
<feature type="domain" description="SAM-dependent MTase RsmB/NOP-type" evidence="15">
    <location>
        <begin position="165"/>
        <end position="433"/>
    </location>
</feature>
<dbReference type="Pfam" id="PF01029">
    <property type="entry name" value="NusB"/>
    <property type="match status" value="1"/>
</dbReference>